<organism evidence="3 4">
    <name type="scientific">Chloropicon roscoffensis</name>
    <dbReference type="NCBI Taxonomy" id="1461544"/>
    <lineage>
        <taxon>Eukaryota</taxon>
        <taxon>Viridiplantae</taxon>
        <taxon>Chlorophyta</taxon>
        <taxon>Chloropicophyceae</taxon>
        <taxon>Chloropicales</taxon>
        <taxon>Chloropicaceae</taxon>
        <taxon>Chloropicon</taxon>
    </lineage>
</organism>
<dbReference type="GO" id="GO:0016301">
    <property type="term" value="F:kinase activity"/>
    <property type="evidence" value="ECO:0007669"/>
    <property type="project" value="UniProtKB-KW"/>
</dbReference>
<dbReference type="InterPro" id="IPR002372">
    <property type="entry name" value="PQQ_rpt_dom"/>
</dbReference>
<evidence type="ECO:0000259" key="2">
    <source>
        <dbReference type="Pfam" id="PF13360"/>
    </source>
</evidence>
<dbReference type="SMART" id="SM00564">
    <property type="entry name" value="PQQ"/>
    <property type="match status" value="2"/>
</dbReference>
<evidence type="ECO:0000313" key="4">
    <source>
        <dbReference type="Proteomes" id="UP001472866"/>
    </source>
</evidence>
<dbReference type="EMBL" id="CP151518">
    <property type="protein sequence ID" value="WZN67097.1"/>
    <property type="molecule type" value="Genomic_DNA"/>
</dbReference>
<sequence length="291" mass="30220">MARSATQQPTALLLFVLLVVLVSSPSITLATSDAVVKDLAFRRAAERHDGGGRATEPPQPMQLSVLVETVDGRVHAFDALSGERLWTSRAGGALVTTSISSQRADDVAPKSAIVPGVDGHLYSIKAGSRAIRRLGVHATDVVRVSPNIAGDGSIVLGSKKDAVFVLHPLTGEVLGKVSSDEAEKSPTRVAEVLESATVVVPGAKGNGGGGGAESLVPKANGAAGQGGGKIVEELRPVLVSRTEYVIKAFNHRHNEELWNVSYTDCKQLSAAEGNQIWGARKSGAATGRAGR</sequence>
<proteinExistence type="predicted"/>
<dbReference type="InterPro" id="IPR011047">
    <property type="entry name" value="Quinoprotein_ADH-like_sf"/>
</dbReference>
<keyword evidence="3" id="KW-0418">Kinase</keyword>
<keyword evidence="4" id="KW-1185">Reference proteome</keyword>
<name>A0AAX4PMH6_9CHLO</name>
<protein>
    <submittedName>
        <fullName evidence="3">Serine/threonine-protein kinase/endoribonuclease IRE1</fullName>
    </submittedName>
</protein>
<evidence type="ECO:0000256" key="1">
    <source>
        <dbReference type="SAM" id="SignalP"/>
    </source>
</evidence>
<keyword evidence="3" id="KW-0808">Transferase</keyword>
<evidence type="ECO:0000313" key="3">
    <source>
        <dbReference type="EMBL" id="WZN67097.1"/>
    </source>
</evidence>
<dbReference type="Proteomes" id="UP001472866">
    <property type="component" value="Chromosome 18"/>
</dbReference>
<gene>
    <name evidence="3" type="ORF">HKI87_18g86690</name>
</gene>
<accession>A0AAX4PMH6</accession>
<dbReference type="InterPro" id="IPR015943">
    <property type="entry name" value="WD40/YVTN_repeat-like_dom_sf"/>
</dbReference>
<feature type="signal peptide" evidence="1">
    <location>
        <begin position="1"/>
        <end position="30"/>
    </location>
</feature>
<dbReference type="AlphaFoldDB" id="A0AAX4PMH6"/>
<keyword evidence="1" id="KW-0732">Signal</keyword>
<dbReference type="InterPro" id="IPR018391">
    <property type="entry name" value="PQQ_b-propeller_rpt"/>
</dbReference>
<dbReference type="Pfam" id="PF13360">
    <property type="entry name" value="PQQ_2"/>
    <property type="match status" value="1"/>
</dbReference>
<reference evidence="3 4" key="1">
    <citation type="submission" date="2024-03" db="EMBL/GenBank/DDBJ databases">
        <title>Complete genome sequence of the green alga Chloropicon roscoffensis RCC1871.</title>
        <authorList>
            <person name="Lemieux C."/>
            <person name="Pombert J.-F."/>
            <person name="Otis C."/>
            <person name="Turmel M."/>
        </authorList>
    </citation>
    <scope>NUCLEOTIDE SEQUENCE [LARGE SCALE GENOMIC DNA]</scope>
    <source>
        <strain evidence="3 4">RCC1871</strain>
    </source>
</reference>
<dbReference type="Gene3D" id="2.130.10.10">
    <property type="entry name" value="YVTN repeat-like/Quinoprotein amine dehydrogenase"/>
    <property type="match status" value="1"/>
</dbReference>
<dbReference type="SUPFAM" id="SSF50998">
    <property type="entry name" value="Quinoprotein alcohol dehydrogenase-like"/>
    <property type="match status" value="1"/>
</dbReference>
<feature type="chain" id="PRO_5043410752" evidence="1">
    <location>
        <begin position="31"/>
        <end position="291"/>
    </location>
</feature>
<feature type="domain" description="Pyrrolo-quinoline quinone repeat" evidence="2">
    <location>
        <begin position="27"/>
        <end position="125"/>
    </location>
</feature>